<dbReference type="SMART" id="SM00919">
    <property type="entry name" value="Malic_M"/>
    <property type="match status" value="1"/>
</dbReference>
<evidence type="ECO:0000256" key="4">
    <source>
        <dbReference type="ARBA" id="ARBA00008756"/>
    </source>
</evidence>
<dbReference type="InterPro" id="IPR002505">
    <property type="entry name" value="PTA_PTB"/>
</dbReference>
<proteinExistence type="inferred from homology"/>
<evidence type="ECO:0000256" key="2">
    <source>
        <dbReference type="ARBA" id="ARBA00001946"/>
    </source>
</evidence>
<dbReference type="Pfam" id="PF00390">
    <property type="entry name" value="malic"/>
    <property type="match status" value="1"/>
</dbReference>
<keyword evidence="14" id="KW-1185">Reference proteome</keyword>
<feature type="binding site" evidence="9">
    <location>
        <position position="137"/>
    </location>
    <ligand>
        <name>a divalent metal cation</name>
        <dbReference type="ChEBI" id="CHEBI:60240"/>
    </ligand>
</feature>
<dbReference type="FunFam" id="3.40.50.10380:FF:000003">
    <property type="entry name" value="NADP-dependent malic enzyme"/>
    <property type="match status" value="1"/>
</dbReference>
<evidence type="ECO:0000259" key="12">
    <source>
        <dbReference type="SMART" id="SM01274"/>
    </source>
</evidence>
<comment type="similarity">
    <text evidence="4">In the C-terminal section; belongs to the phosphate acetyltransferase and butyryltransferase family.</text>
</comment>
<evidence type="ECO:0000256" key="8">
    <source>
        <dbReference type="PIRSR" id="PIRSR036684-1"/>
    </source>
</evidence>
<evidence type="ECO:0000259" key="11">
    <source>
        <dbReference type="SMART" id="SM00919"/>
    </source>
</evidence>
<dbReference type="InterPro" id="IPR042113">
    <property type="entry name" value="P_AcTrfase_dom1"/>
</dbReference>
<dbReference type="InterPro" id="IPR012302">
    <property type="entry name" value="Malic_NAD-bd"/>
</dbReference>
<feature type="binding site" evidence="10">
    <location>
        <position position="162"/>
    </location>
    <ligand>
        <name>a divalent metal cation</name>
        <dbReference type="ChEBI" id="CHEBI:60240"/>
    </ligand>
</feature>
<dbReference type="PROSITE" id="PS00331">
    <property type="entry name" value="MALIC_ENZYMES"/>
    <property type="match status" value="1"/>
</dbReference>
<organism evidence="13 14">
    <name type="scientific">Pseudoprevotella muciniphila</name>
    <dbReference type="NCBI Taxonomy" id="2133944"/>
    <lineage>
        <taxon>Bacteria</taxon>
        <taxon>Pseudomonadati</taxon>
        <taxon>Bacteroidota</taxon>
        <taxon>Bacteroidia</taxon>
        <taxon>Bacteroidales</taxon>
        <taxon>Prevotellaceae</taxon>
        <taxon>Pseudoprevotella</taxon>
    </lineage>
</organism>
<dbReference type="Gene3D" id="3.40.50.720">
    <property type="entry name" value="NAD(P)-binding Rossmann-like Domain"/>
    <property type="match status" value="1"/>
</dbReference>
<dbReference type="FunFam" id="3.40.50.720:FF:000095">
    <property type="entry name" value="NADP-dependent malic enzyme"/>
    <property type="match status" value="1"/>
</dbReference>
<dbReference type="InterPro" id="IPR045213">
    <property type="entry name" value="Malic_NAD-bd_bact_type"/>
</dbReference>
<dbReference type="OrthoDB" id="9805787at2"/>
<dbReference type="InterPro" id="IPR042112">
    <property type="entry name" value="P_AcTrfase_dom2"/>
</dbReference>
<keyword evidence="5 9" id="KW-0479">Metal-binding</keyword>
<dbReference type="AlphaFoldDB" id="A0A5P8E8U0"/>
<comment type="similarity">
    <text evidence="3">In the N-terminal section; belongs to the malic enzymes family.</text>
</comment>
<dbReference type="Gene3D" id="3.40.50.10950">
    <property type="match status" value="1"/>
</dbReference>
<dbReference type="SUPFAM" id="SSF53659">
    <property type="entry name" value="Isocitrate/Isopropylmalate dehydrogenase-like"/>
    <property type="match status" value="1"/>
</dbReference>
<dbReference type="InterPro" id="IPR015884">
    <property type="entry name" value="Malic_enzyme_CS"/>
</dbReference>
<evidence type="ECO:0000256" key="5">
    <source>
        <dbReference type="ARBA" id="ARBA00022723"/>
    </source>
</evidence>
<dbReference type="CDD" id="cd05311">
    <property type="entry name" value="NAD_bind_2_malic_enz"/>
    <property type="match status" value="1"/>
</dbReference>
<dbReference type="SUPFAM" id="SSF53223">
    <property type="entry name" value="Aminoacid dehydrogenase-like, N-terminal domain"/>
    <property type="match status" value="1"/>
</dbReference>
<keyword evidence="6" id="KW-0560">Oxidoreductase</keyword>
<dbReference type="InterPro" id="IPR046346">
    <property type="entry name" value="Aminoacid_DH-like_N_sf"/>
</dbReference>
<accession>A0A5P8E8U0</accession>
<feature type="domain" description="Malic enzyme N-terminal" evidence="12">
    <location>
        <begin position="18"/>
        <end position="151"/>
    </location>
</feature>
<feature type="binding site" evidence="10">
    <location>
        <position position="287"/>
    </location>
    <ligand>
        <name>a divalent metal cation</name>
        <dbReference type="ChEBI" id="CHEBI:60240"/>
    </ligand>
</feature>
<dbReference type="Pfam" id="PF03949">
    <property type="entry name" value="Malic_M"/>
    <property type="match status" value="1"/>
</dbReference>
<dbReference type="EMBL" id="CP033459">
    <property type="protein sequence ID" value="QFQ13352.1"/>
    <property type="molecule type" value="Genomic_DNA"/>
</dbReference>
<dbReference type="Proteomes" id="UP000249375">
    <property type="component" value="Chromosome"/>
</dbReference>
<evidence type="ECO:0000313" key="13">
    <source>
        <dbReference type="EMBL" id="QFQ13352.1"/>
    </source>
</evidence>
<name>A0A5P8E8U0_9BACT</name>
<keyword evidence="10" id="KW-0521">NADP</keyword>
<keyword evidence="7" id="KW-0511">Multifunctional enzyme</keyword>
<sequence length="775" mass="86547">MVKITKEAALTYHAQGRPGKIEVVPTKPYRTQTDLSLAYSPGVAFPCLEIQENPHEAYKYTSKGNLVAVISNGTAVLGLGDIGAMSGKPVMEGKGLLFKIYGGIDVFDIEINEKDPDKFIEVVKRIAPTFGGINLEDIKAPECFEIERRLKEELDIPVMHDDQHGTAIVSAAGLLNALDVAGKKIEDVRIVVSGAGAAAISCTRLYCAFGARHENIVMCDSKGPIRTDRPGLTEQKREFATSRTDVNTLAEALEGADVFVGLSKGNILSQDMVRSMSDHPIIFALANPEPEITYEDAMAARPDVLMSTGRTDYPNQINNVIVFPYIFRGALDVASSAINEEMKMAAARAIAELARRPVPDIVNRTYDVRKFEYGPDYFIPKPIDPRLITEVSMAVAKAAMDSGVARRPIKDWKAYKQQLRELMGQETKFTQNLYDTARSDPKRVVYAEGTHTTMLQAAVKAKEEGFCKPILLGNVDRIYKLANDLQLNMDGVEVIDLRRDDQANRRHRYAHILAEKKQREGYTYQEANDKMYERNYFGMMMVETGEADAFITGLYTKYSNTIKVAEEVIGIQPEYKHFGTMHIINSKKGTFFVADTLINRHPDLETLLDITKLSADTVRFFNRTPVMAMLSYSNFGTDKAGSPTVVHEVVRRMQEEFPHLAIDGEMQLNFALDKTLRDDKYPFTRLKGLDVNTLIFPCLNSANSSYKMLKTMSDDVSVIGPIQMGLNKPIHFTDFESSVDDIVNITAVAVLDAIVEERRICIVPQDRRKLKVVES</sequence>
<evidence type="ECO:0000256" key="3">
    <source>
        <dbReference type="ARBA" id="ARBA00007686"/>
    </source>
</evidence>
<dbReference type="KEGG" id="alq:C7Y71_010210"/>
<comment type="cofactor">
    <cofactor evidence="1">
        <name>Mn(2+)</name>
        <dbReference type="ChEBI" id="CHEBI:29035"/>
    </cofactor>
</comment>
<feature type="active site" description="Proton acceptor" evidence="8">
    <location>
        <position position="94"/>
    </location>
</feature>
<dbReference type="GO" id="GO:0051287">
    <property type="term" value="F:NAD binding"/>
    <property type="evidence" value="ECO:0007669"/>
    <property type="project" value="InterPro"/>
</dbReference>
<dbReference type="Gene3D" id="3.40.50.10750">
    <property type="entry name" value="Isocitrate/Isopropylmalate dehydrogenase-like"/>
    <property type="match status" value="1"/>
</dbReference>
<dbReference type="InterPro" id="IPR051674">
    <property type="entry name" value="Malate_Decarboxylase"/>
</dbReference>
<dbReference type="Pfam" id="PF01515">
    <property type="entry name" value="PTA_PTB"/>
    <property type="match status" value="1"/>
</dbReference>
<dbReference type="PANTHER" id="PTHR43237:SF4">
    <property type="entry name" value="NADP-DEPENDENT MALIC ENZYME"/>
    <property type="match status" value="1"/>
</dbReference>
<protein>
    <submittedName>
        <fullName evidence="13">NADP-dependent malic enzyme</fullName>
    </submittedName>
</protein>
<feature type="binding site" evidence="9">
    <location>
        <position position="136"/>
    </location>
    <ligand>
        <name>a divalent metal cation</name>
        <dbReference type="ChEBI" id="CHEBI:60240"/>
    </ligand>
</feature>
<dbReference type="InterPro" id="IPR037062">
    <property type="entry name" value="Malic_N_dom_sf"/>
</dbReference>
<feature type="domain" description="Malic enzyme NAD-binding" evidence="11">
    <location>
        <begin position="163"/>
        <end position="400"/>
    </location>
</feature>
<dbReference type="InterPro" id="IPR012301">
    <property type="entry name" value="Malic_N_dom"/>
</dbReference>
<dbReference type="SMART" id="SM01274">
    <property type="entry name" value="malic"/>
    <property type="match status" value="1"/>
</dbReference>
<dbReference type="GO" id="GO:0016746">
    <property type="term" value="F:acyltransferase activity"/>
    <property type="evidence" value="ECO:0007669"/>
    <property type="project" value="InterPro"/>
</dbReference>
<dbReference type="GO" id="GO:0016616">
    <property type="term" value="F:oxidoreductase activity, acting on the CH-OH group of donors, NAD or NADP as acceptor"/>
    <property type="evidence" value="ECO:0007669"/>
    <property type="project" value="InterPro"/>
</dbReference>
<dbReference type="SUPFAM" id="SSF51735">
    <property type="entry name" value="NAD(P)-binding Rossmann-fold domains"/>
    <property type="match status" value="1"/>
</dbReference>
<dbReference type="GO" id="GO:0046872">
    <property type="term" value="F:metal ion binding"/>
    <property type="evidence" value="ECO:0007669"/>
    <property type="project" value="UniProtKB-KW"/>
</dbReference>
<reference evidence="13 14" key="1">
    <citation type="submission" date="2018-11" db="EMBL/GenBank/DDBJ databases">
        <authorList>
            <person name="Na S.W."/>
            <person name="Baik M."/>
        </authorList>
    </citation>
    <scope>NUCLEOTIDE SEQUENCE [LARGE SCALE GENOMIC DNA]</scope>
    <source>
        <strain evidence="13 14">E39</strain>
    </source>
</reference>
<dbReference type="InterPro" id="IPR036291">
    <property type="entry name" value="NAD(P)-bd_dom_sf"/>
</dbReference>
<dbReference type="InterPro" id="IPR012188">
    <property type="entry name" value="ME_PTA"/>
</dbReference>
<gene>
    <name evidence="13" type="ORF">C7Y71_010210</name>
</gene>
<evidence type="ECO:0000256" key="6">
    <source>
        <dbReference type="ARBA" id="ARBA00023002"/>
    </source>
</evidence>
<dbReference type="Gene3D" id="3.40.50.10380">
    <property type="entry name" value="Malic enzyme, N-terminal domain"/>
    <property type="match status" value="1"/>
</dbReference>
<dbReference type="GO" id="GO:0006108">
    <property type="term" value="P:malate metabolic process"/>
    <property type="evidence" value="ECO:0007669"/>
    <property type="project" value="InterPro"/>
</dbReference>
<feature type="binding site" evidence="10">
    <location>
        <begin position="76"/>
        <end position="83"/>
    </location>
    <ligand>
        <name>NADP(+)</name>
        <dbReference type="ChEBI" id="CHEBI:58349"/>
    </ligand>
</feature>
<evidence type="ECO:0000256" key="7">
    <source>
        <dbReference type="ARBA" id="ARBA00023268"/>
    </source>
</evidence>
<dbReference type="PIRSF" id="PIRSF036684">
    <property type="entry name" value="ME_PTA"/>
    <property type="match status" value="1"/>
</dbReference>
<dbReference type="GO" id="GO:0004470">
    <property type="term" value="F:malic enzyme activity"/>
    <property type="evidence" value="ECO:0007669"/>
    <property type="project" value="InterPro"/>
</dbReference>
<evidence type="ECO:0000313" key="14">
    <source>
        <dbReference type="Proteomes" id="UP000249375"/>
    </source>
</evidence>
<evidence type="ECO:0000256" key="1">
    <source>
        <dbReference type="ARBA" id="ARBA00001936"/>
    </source>
</evidence>
<dbReference type="PANTHER" id="PTHR43237">
    <property type="entry name" value="NADP-DEPENDENT MALIC ENZYME"/>
    <property type="match status" value="1"/>
</dbReference>
<comment type="cofactor">
    <cofactor evidence="2">
        <name>Mg(2+)</name>
        <dbReference type="ChEBI" id="CHEBI:18420"/>
    </cofactor>
</comment>
<evidence type="ECO:0000256" key="9">
    <source>
        <dbReference type="PIRSR" id="PIRSR036684-2"/>
    </source>
</evidence>
<dbReference type="RefSeq" id="WP_111897582.1">
    <property type="nucleotide sequence ID" value="NZ_CP033459.1"/>
</dbReference>
<evidence type="ECO:0000256" key="10">
    <source>
        <dbReference type="PIRSR" id="PIRSR036684-3"/>
    </source>
</evidence>